<name>A0A8S4NAG0_OWEFU</name>
<dbReference type="FunFam" id="3.30.160.60:FF:000446">
    <property type="entry name" value="Zinc finger protein"/>
    <property type="match status" value="1"/>
</dbReference>
<evidence type="ECO:0000256" key="8">
    <source>
        <dbReference type="ARBA" id="ARBA00023163"/>
    </source>
</evidence>
<evidence type="ECO:0000256" key="1">
    <source>
        <dbReference type="ARBA" id="ARBA00004123"/>
    </source>
</evidence>
<dbReference type="AlphaFoldDB" id="A0A8S4NAG0"/>
<evidence type="ECO:0000256" key="11">
    <source>
        <dbReference type="SAM" id="MobiDB-lite"/>
    </source>
</evidence>
<dbReference type="GO" id="GO:0005634">
    <property type="term" value="C:nucleus"/>
    <property type="evidence" value="ECO:0007669"/>
    <property type="project" value="UniProtKB-SubCell"/>
</dbReference>
<reference evidence="13" key="1">
    <citation type="submission" date="2022-03" db="EMBL/GenBank/DDBJ databases">
        <authorList>
            <person name="Martin C."/>
        </authorList>
    </citation>
    <scope>NUCLEOTIDE SEQUENCE</scope>
</reference>
<dbReference type="Pfam" id="PF13894">
    <property type="entry name" value="zf-C2H2_4"/>
    <property type="match status" value="1"/>
</dbReference>
<dbReference type="PANTHER" id="PTHR24404">
    <property type="entry name" value="ZINC FINGER PROTEIN"/>
    <property type="match status" value="1"/>
</dbReference>
<evidence type="ECO:0000313" key="14">
    <source>
        <dbReference type="Proteomes" id="UP000749559"/>
    </source>
</evidence>
<dbReference type="GO" id="GO:0006357">
    <property type="term" value="P:regulation of transcription by RNA polymerase II"/>
    <property type="evidence" value="ECO:0007669"/>
    <property type="project" value="TreeGrafter"/>
</dbReference>
<dbReference type="GO" id="GO:0008270">
    <property type="term" value="F:zinc ion binding"/>
    <property type="evidence" value="ECO:0007669"/>
    <property type="project" value="UniProtKB-KW"/>
</dbReference>
<protein>
    <recommendedName>
        <fullName evidence="12">C2H2-type domain-containing protein</fullName>
    </recommendedName>
</protein>
<feature type="compositionally biased region" description="Polar residues" evidence="11">
    <location>
        <begin position="1"/>
        <end position="13"/>
    </location>
</feature>
<feature type="compositionally biased region" description="Polar residues" evidence="11">
    <location>
        <begin position="27"/>
        <end position="37"/>
    </location>
</feature>
<dbReference type="Pfam" id="PF00096">
    <property type="entry name" value="zf-C2H2"/>
    <property type="match status" value="1"/>
</dbReference>
<keyword evidence="3" id="KW-0677">Repeat</keyword>
<evidence type="ECO:0000256" key="7">
    <source>
        <dbReference type="ARBA" id="ARBA00023125"/>
    </source>
</evidence>
<dbReference type="OrthoDB" id="6249959at2759"/>
<dbReference type="SMART" id="SM00355">
    <property type="entry name" value="ZnF_C2H2"/>
    <property type="match status" value="2"/>
</dbReference>
<evidence type="ECO:0000256" key="6">
    <source>
        <dbReference type="ARBA" id="ARBA00023015"/>
    </source>
</evidence>
<dbReference type="InterPro" id="IPR013087">
    <property type="entry name" value="Znf_C2H2_type"/>
</dbReference>
<keyword evidence="2" id="KW-0479">Metal-binding</keyword>
<dbReference type="SUPFAM" id="SSF57667">
    <property type="entry name" value="beta-beta-alpha zinc fingers"/>
    <property type="match status" value="1"/>
</dbReference>
<dbReference type="InterPro" id="IPR036236">
    <property type="entry name" value="Znf_C2H2_sf"/>
</dbReference>
<keyword evidence="14" id="KW-1185">Reference proteome</keyword>
<comment type="subcellular location">
    <subcellularLocation>
        <location evidence="1">Nucleus</location>
    </subcellularLocation>
</comment>
<gene>
    <name evidence="13" type="ORF">OFUS_LOCUS5138</name>
</gene>
<dbReference type="GO" id="GO:0003700">
    <property type="term" value="F:DNA-binding transcription factor activity"/>
    <property type="evidence" value="ECO:0007669"/>
    <property type="project" value="TreeGrafter"/>
</dbReference>
<evidence type="ECO:0000256" key="5">
    <source>
        <dbReference type="ARBA" id="ARBA00022833"/>
    </source>
</evidence>
<dbReference type="Gene3D" id="3.30.160.60">
    <property type="entry name" value="Classic Zinc Finger"/>
    <property type="match status" value="2"/>
</dbReference>
<dbReference type="FunFam" id="3.30.160.60:FF:001289">
    <property type="entry name" value="Zinc finger protein 574"/>
    <property type="match status" value="1"/>
</dbReference>
<dbReference type="EMBL" id="CAIIXF020000002">
    <property type="protein sequence ID" value="CAH1778180.1"/>
    <property type="molecule type" value="Genomic_DNA"/>
</dbReference>
<evidence type="ECO:0000256" key="2">
    <source>
        <dbReference type="ARBA" id="ARBA00022723"/>
    </source>
</evidence>
<proteinExistence type="predicted"/>
<accession>A0A8S4NAG0</accession>
<feature type="domain" description="C2H2-type" evidence="12">
    <location>
        <begin position="42"/>
        <end position="69"/>
    </location>
</feature>
<feature type="region of interest" description="Disordered" evidence="11">
    <location>
        <begin position="1"/>
        <end position="37"/>
    </location>
</feature>
<keyword evidence="4 10" id="KW-0863">Zinc-finger</keyword>
<dbReference type="PROSITE" id="PS00028">
    <property type="entry name" value="ZINC_FINGER_C2H2_1"/>
    <property type="match status" value="2"/>
</dbReference>
<evidence type="ECO:0000256" key="4">
    <source>
        <dbReference type="ARBA" id="ARBA00022771"/>
    </source>
</evidence>
<keyword evidence="5" id="KW-0862">Zinc</keyword>
<keyword evidence="9" id="KW-0539">Nucleus</keyword>
<dbReference type="GO" id="GO:0000978">
    <property type="term" value="F:RNA polymerase II cis-regulatory region sequence-specific DNA binding"/>
    <property type="evidence" value="ECO:0007669"/>
    <property type="project" value="TreeGrafter"/>
</dbReference>
<evidence type="ECO:0000256" key="3">
    <source>
        <dbReference type="ARBA" id="ARBA00022737"/>
    </source>
</evidence>
<evidence type="ECO:0000256" key="10">
    <source>
        <dbReference type="PROSITE-ProRule" id="PRU00042"/>
    </source>
</evidence>
<evidence type="ECO:0000259" key="12">
    <source>
        <dbReference type="PROSITE" id="PS50157"/>
    </source>
</evidence>
<organism evidence="13 14">
    <name type="scientific">Owenia fusiformis</name>
    <name type="common">Polychaete worm</name>
    <dbReference type="NCBI Taxonomy" id="6347"/>
    <lineage>
        <taxon>Eukaryota</taxon>
        <taxon>Metazoa</taxon>
        <taxon>Spiralia</taxon>
        <taxon>Lophotrochozoa</taxon>
        <taxon>Annelida</taxon>
        <taxon>Polychaeta</taxon>
        <taxon>Sedentaria</taxon>
        <taxon>Canalipalpata</taxon>
        <taxon>Sabellida</taxon>
        <taxon>Oweniida</taxon>
        <taxon>Oweniidae</taxon>
        <taxon>Owenia</taxon>
    </lineage>
</organism>
<dbReference type="PANTHER" id="PTHR24404:SF114">
    <property type="entry name" value="KLUMPFUSS, ISOFORM B-RELATED"/>
    <property type="match status" value="1"/>
</dbReference>
<feature type="non-terminal residue" evidence="13">
    <location>
        <position position="1"/>
    </location>
</feature>
<feature type="domain" description="C2H2-type" evidence="12">
    <location>
        <begin position="70"/>
        <end position="104"/>
    </location>
</feature>
<keyword evidence="6" id="KW-0805">Transcription regulation</keyword>
<comment type="caution">
    <text evidence="13">The sequence shown here is derived from an EMBL/GenBank/DDBJ whole genome shotgun (WGS) entry which is preliminary data.</text>
</comment>
<evidence type="ECO:0000313" key="13">
    <source>
        <dbReference type="EMBL" id="CAH1778180.1"/>
    </source>
</evidence>
<evidence type="ECO:0000256" key="9">
    <source>
        <dbReference type="ARBA" id="ARBA00023242"/>
    </source>
</evidence>
<dbReference type="PROSITE" id="PS50157">
    <property type="entry name" value="ZINC_FINGER_C2H2_2"/>
    <property type="match status" value="2"/>
</dbReference>
<sequence length="104" mass="11860">SGSTNRYWNSSGDTHVYGGDNPYMSRAINQTPPNLRTQKPRVKCPICLKTFMRKQALGYHMNIHTGEKPFKCKLCPKSFPNPGTLNKHTKRHQLGLLVHEGQHM</sequence>
<keyword evidence="8" id="KW-0804">Transcription</keyword>
<keyword evidence="7" id="KW-0238">DNA-binding</keyword>
<dbReference type="Proteomes" id="UP000749559">
    <property type="component" value="Unassembled WGS sequence"/>
</dbReference>
<dbReference type="InterPro" id="IPR050589">
    <property type="entry name" value="Ikaros_C2H2-ZF"/>
</dbReference>